<evidence type="ECO:0008006" key="3">
    <source>
        <dbReference type="Google" id="ProtNLM"/>
    </source>
</evidence>
<keyword evidence="2" id="KW-1185">Reference proteome</keyword>
<proteinExistence type="predicted"/>
<sequence length="261" mass="30957">MKTLLNRVYSDYLMPSRLCEYEALLVQARQSGYRQLSVRDFHRAIRQEGSDTGKVVVHRHDIDSDLRTARKMFALEVKHGVRASYYFRLSTLDYGFMRAIEAAGSEASYHYEEVATFAKRHRLRCGSQVRERFPEIREMFVHNYQRIRDDLGTPLATVASHGDFANRRLKVINHELLRDPDLRRRCGIECESYDSELLRHFDLYISDRPYPVFYFPLSPFEALGRHQRICFLTHPLQWETNWVDTTRCNMVRLAEELAWRT</sequence>
<dbReference type="Proteomes" id="UP000502415">
    <property type="component" value="Chromosome"/>
</dbReference>
<organism evidence="1 2">
    <name type="scientific">Massilia forsythiae</name>
    <dbReference type="NCBI Taxonomy" id="2728020"/>
    <lineage>
        <taxon>Bacteria</taxon>
        <taxon>Pseudomonadati</taxon>
        <taxon>Pseudomonadota</taxon>
        <taxon>Betaproteobacteria</taxon>
        <taxon>Burkholderiales</taxon>
        <taxon>Oxalobacteraceae</taxon>
        <taxon>Telluria group</taxon>
        <taxon>Massilia</taxon>
    </lineage>
</organism>
<accession>A0A7Z2ZUS8</accession>
<protein>
    <recommendedName>
        <fullName evidence="3">Polysaccharide deacetylase</fullName>
    </recommendedName>
</protein>
<evidence type="ECO:0000313" key="1">
    <source>
        <dbReference type="EMBL" id="QJE02878.1"/>
    </source>
</evidence>
<reference evidence="1 2" key="1">
    <citation type="submission" date="2020-04" db="EMBL/GenBank/DDBJ databases">
        <title>Genome sequencing of novel species.</title>
        <authorList>
            <person name="Heo J."/>
            <person name="Kim S.-J."/>
            <person name="Kim J.-S."/>
            <person name="Hong S.-B."/>
            <person name="Kwon S.-W."/>
        </authorList>
    </citation>
    <scope>NUCLEOTIDE SEQUENCE [LARGE SCALE GENOMIC DNA]</scope>
    <source>
        <strain evidence="1 2">GN2-R2</strain>
    </source>
</reference>
<dbReference type="EMBL" id="CP051685">
    <property type="protein sequence ID" value="QJE02878.1"/>
    <property type="molecule type" value="Genomic_DNA"/>
</dbReference>
<dbReference type="KEGG" id="mfy:HH212_25135"/>
<name>A0A7Z2ZUS8_9BURK</name>
<evidence type="ECO:0000313" key="2">
    <source>
        <dbReference type="Proteomes" id="UP000502415"/>
    </source>
</evidence>
<dbReference type="RefSeq" id="WP_170204959.1">
    <property type="nucleotide sequence ID" value="NZ_CP051685.1"/>
</dbReference>
<gene>
    <name evidence="1" type="ORF">HH212_25135</name>
</gene>
<dbReference type="AlphaFoldDB" id="A0A7Z2ZUS8"/>